<evidence type="ECO:0000313" key="2">
    <source>
        <dbReference type="EMBL" id="EUD63830.1"/>
    </source>
</evidence>
<evidence type="ECO:0000313" key="3">
    <source>
        <dbReference type="Proteomes" id="UP000030640"/>
    </source>
</evidence>
<keyword evidence="3" id="KW-1185">Reference proteome</keyword>
<proteinExistence type="predicted"/>
<evidence type="ECO:0000256" key="1">
    <source>
        <dbReference type="SAM" id="MobiDB-lite"/>
    </source>
</evidence>
<reference evidence="2 3" key="1">
    <citation type="submission" date="2013-02" db="EMBL/GenBank/DDBJ databases">
        <title>The Genome Sequence of Plasmodium inui San Antonio 1.</title>
        <authorList>
            <consortium name="The Broad Institute Genome Sequencing Platform"/>
            <consortium name="The Broad Institute Genome Sequencing Center for Infectious Disease"/>
            <person name="Neafsey D."/>
            <person name="Cheeseman I."/>
            <person name="Volkman S."/>
            <person name="Adams J."/>
            <person name="Walker B."/>
            <person name="Young S.K."/>
            <person name="Zeng Q."/>
            <person name="Gargeya S."/>
            <person name="Fitzgerald M."/>
            <person name="Haas B."/>
            <person name="Abouelleil A."/>
            <person name="Alvarado L."/>
            <person name="Arachchi H.M."/>
            <person name="Berlin A.M."/>
            <person name="Chapman S.B."/>
            <person name="Dewar J."/>
            <person name="Goldberg J."/>
            <person name="Griggs A."/>
            <person name="Gujja S."/>
            <person name="Hansen M."/>
            <person name="Howarth C."/>
            <person name="Imamovic A."/>
            <person name="Larimer J."/>
            <person name="McCowan C."/>
            <person name="Murphy C."/>
            <person name="Neiman D."/>
            <person name="Pearson M."/>
            <person name="Priest M."/>
            <person name="Roberts A."/>
            <person name="Saif S."/>
            <person name="Shea T."/>
            <person name="Sisk P."/>
            <person name="Sykes S."/>
            <person name="Wortman J."/>
            <person name="Nusbaum C."/>
            <person name="Birren B."/>
        </authorList>
    </citation>
    <scope>NUCLEOTIDE SEQUENCE [LARGE SCALE GENOMIC DNA]</scope>
    <source>
        <strain evidence="2 3">San Antonio 1</strain>
    </source>
</reference>
<gene>
    <name evidence="2" type="ORF">C922_05788</name>
</gene>
<accession>W6ZX43</accession>
<name>W6ZX43_9APIC</name>
<dbReference type="EMBL" id="KI965642">
    <property type="protein sequence ID" value="EUD63830.1"/>
    <property type="molecule type" value="Genomic_DNA"/>
</dbReference>
<dbReference type="RefSeq" id="XP_008819581.1">
    <property type="nucleotide sequence ID" value="XM_008821359.1"/>
</dbReference>
<sequence length="211" mass="22960">MGGNEEVQCDANGSCQKMISLIGCIVYWLWKDDGRLIIANTKAWSSCDRLQERIFGTGETELFKAHDGWRIKRTYQKTCQADDNFEHCQLEALSVIVSVAEAISKLCPDCPLSGLNSLFNRIKEPGPGQAIYCKPQQKGPCICVYEDRGHGKGFELISRQDSESPTESSSEGTAGRKRLRNGAGEEHDRGEASNSSQGGEGHLSDTAAGAG</sequence>
<feature type="region of interest" description="Disordered" evidence="1">
    <location>
        <begin position="156"/>
        <end position="211"/>
    </location>
</feature>
<dbReference type="Proteomes" id="UP000030640">
    <property type="component" value="Unassembled WGS sequence"/>
</dbReference>
<dbReference type="VEuPathDB" id="PlasmoDB:C922_05788"/>
<protein>
    <submittedName>
        <fullName evidence="2">Uncharacterized protein</fullName>
    </submittedName>
</protein>
<dbReference type="GeneID" id="20041062"/>
<organism evidence="2 3">
    <name type="scientific">Plasmodium inui San Antonio 1</name>
    <dbReference type="NCBI Taxonomy" id="1237626"/>
    <lineage>
        <taxon>Eukaryota</taxon>
        <taxon>Sar</taxon>
        <taxon>Alveolata</taxon>
        <taxon>Apicomplexa</taxon>
        <taxon>Aconoidasida</taxon>
        <taxon>Haemosporida</taxon>
        <taxon>Plasmodiidae</taxon>
        <taxon>Plasmodium</taxon>
        <taxon>Plasmodium (Plasmodium)</taxon>
    </lineage>
</organism>
<dbReference type="AlphaFoldDB" id="W6ZX43"/>
<feature type="non-terminal residue" evidence="2">
    <location>
        <position position="211"/>
    </location>
</feature>